<feature type="domain" description="STAS" evidence="3">
    <location>
        <begin position="39"/>
        <end position="138"/>
    </location>
</feature>
<dbReference type="CDD" id="cd07043">
    <property type="entry name" value="STAS_anti-anti-sigma_factors"/>
    <property type="match status" value="1"/>
</dbReference>
<dbReference type="OrthoDB" id="3700428at2"/>
<comment type="caution">
    <text evidence="4">The sequence shown here is derived from an EMBL/GenBank/DDBJ whole genome shotgun (WGS) entry which is preliminary data.</text>
</comment>
<dbReference type="RefSeq" id="WP_122189183.1">
    <property type="nucleotide sequence ID" value="NZ_RFFH01000007.1"/>
</dbReference>
<evidence type="ECO:0000256" key="2">
    <source>
        <dbReference type="RuleBase" id="RU003749"/>
    </source>
</evidence>
<evidence type="ECO:0000313" key="4">
    <source>
        <dbReference type="EMBL" id="RMI31232.1"/>
    </source>
</evidence>
<dbReference type="GO" id="GO:0043856">
    <property type="term" value="F:anti-sigma factor antagonist activity"/>
    <property type="evidence" value="ECO:0007669"/>
    <property type="project" value="InterPro"/>
</dbReference>
<dbReference type="Gene3D" id="3.30.750.24">
    <property type="entry name" value="STAS domain"/>
    <property type="match status" value="1"/>
</dbReference>
<organism evidence="4 5">
    <name type="scientific">Nocardia stercoris</name>
    <dbReference type="NCBI Taxonomy" id="2483361"/>
    <lineage>
        <taxon>Bacteria</taxon>
        <taxon>Bacillati</taxon>
        <taxon>Actinomycetota</taxon>
        <taxon>Actinomycetes</taxon>
        <taxon>Mycobacteriales</taxon>
        <taxon>Nocardiaceae</taxon>
        <taxon>Nocardia</taxon>
    </lineage>
</organism>
<dbReference type="AlphaFoldDB" id="A0A3M2L0L9"/>
<gene>
    <name evidence="4" type="ORF">EBN03_17810</name>
</gene>
<name>A0A3M2L0L9_9NOCA</name>
<reference evidence="4 5" key="1">
    <citation type="submission" date="2018-10" db="EMBL/GenBank/DDBJ databases">
        <title>Isolation from cow dung.</title>
        <authorList>
            <person name="Ling L."/>
        </authorList>
    </citation>
    <scope>NUCLEOTIDE SEQUENCE [LARGE SCALE GENOMIC DNA]</scope>
    <source>
        <strain evidence="4 5">NEAU-LL90</strain>
    </source>
</reference>
<proteinExistence type="inferred from homology"/>
<dbReference type="NCBIfam" id="TIGR00377">
    <property type="entry name" value="ant_ant_sig"/>
    <property type="match status" value="1"/>
</dbReference>
<evidence type="ECO:0000313" key="5">
    <source>
        <dbReference type="Proteomes" id="UP000279275"/>
    </source>
</evidence>
<dbReference type="Pfam" id="PF01740">
    <property type="entry name" value="STAS"/>
    <property type="match status" value="1"/>
</dbReference>
<accession>A0A3M2L0L9</accession>
<dbReference type="InterPro" id="IPR003658">
    <property type="entry name" value="Anti-sigma_ant"/>
</dbReference>
<sequence length="145" mass="15503">MQSPSADRVVPARPYPAVEPSLSVQRCLFANTIWLVARGSIDASTIGYWQQHIRDAAETALSAGPLVIDMRGVSFVSCRGFEAIAEENERCRDRGVRICLIGCVPRVQRILDVSQLDLDVYPSALAADGVVPQAVGADSGTVCSG</sequence>
<evidence type="ECO:0000256" key="1">
    <source>
        <dbReference type="ARBA" id="ARBA00009013"/>
    </source>
</evidence>
<keyword evidence="5" id="KW-1185">Reference proteome</keyword>
<dbReference type="PROSITE" id="PS50801">
    <property type="entry name" value="STAS"/>
    <property type="match status" value="1"/>
</dbReference>
<protein>
    <recommendedName>
        <fullName evidence="2">Anti-sigma factor antagonist</fullName>
    </recommendedName>
</protein>
<dbReference type="InterPro" id="IPR036513">
    <property type="entry name" value="STAS_dom_sf"/>
</dbReference>
<dbReference type="PANTHER" id="PTHR33495:SF2">
    <property type="entry name" value="ANTI-SIGMA FACTOR ANTAGONIST TM_1081-RELATED"/>
    <property type="match status" value="1"/>
</dbReference>
<evidence type="ECO:0000259" key="3">
    <source>
        <dbReference type="PROSITE" id="PS50801"/>
    </source>
</evidence>
<dbReference type="EMBL" id="RFFH01000007">
    <property type="protein sequence ID" value="RMI31232.1"/>
    <property type="molecule type" value="Genomic_DNA"/>
</dbReference>
<dbReference type="Proteomes" id="UP000279275">
    <property type="component" value="Unassembled WGS sequence"/>
</dbReference>
<dbReference type="PANTHER" id="PTHR33495">
    <property type="entry name" value="ANTI-SIGMA FACTOR ANTAGONIST TM_1081-RELATED-RELATED"/>
    <property type="match status" value="1"/>
</dbReference>
<dbReference type="SUPFAM" id="SSF52091">
    <property type="entry name" value="SpoIIaa-like"/>
    <property type="match status" value="1"/>
</dbReference>
<dbReference type="InterPro" id="IPR002645">
    <property type="entry name" value="STAS_dom"/>
</dbReference>
<comment type="similarity">
    <text evidence="1 2">Belongs to the anti-sigma-factor antagonist family.</text>
</comment>